<evidence type="ECO:0000313" key="5">
    <source>
        <dbReference type="Proteomes" id="UP000583101"/>
    </source>
</evidence>
<name>A0A4Y8AK89_9SPHI</name>
<evidence type="ECO:0000313" key="2">
    <source>
        <dbReference type="EMBL" id="MBB3967499.1"/>
    </source>
</evidence>
<feature type="signal peptide" evidence="1">
    <location>
        <begin position="1"/>
        <end position="19"/>
    </location>
</feature>
<dbReference type="RefSeq" id="WP_134335264.1">
    <property type="nucleotide sequence ID" value="NZ_BMCZ01000007.1"/>
</dbReference>
<dbReference type="AlphaFoldDB" id="A0A4Y8AK89"/>
<dbReference type="PROSITE" id="PS51257">
    <property type="entry name" value="PROKAR_LIPOPROTEIN"/>
    <property type="match status" value="1"/>
</dbReference>
<organism evidence="3 4">
    <name type="scientific">Mucilaginibacter phyllosphaerae</name>
    <dbReference type="NCBI Taxonomy" id="1812349"/>
    <lineage>
        <taxon>Bacteria</taxon>
        <taxon>Pseudomonadati</taxon>
        <taxon>Bacteroidota</taxon>
        <taxon>Sphingobacteriia</taxon>
        <taxon>Sphingobacteriales</taxon>
        <taxon>Sphingobacteriaceae</taxon>
        <taxon>Mucilaginibacter</taxon>
    </lineage>
</organism>
<proteinExistence type="predicted"/>
<evidence type="ECO:0008006" key="6">
    <source>
        <dbReference type="Google" id="ProtNLM"/>
    </source>
</evidence>
<keyword evidence="1" id="KW-0732">Signal</keyword>
<comment type="caution">
    <text evidence="3">The sequence shown here is derived from an EMBL/GenBank/DDBJ whole genome shotgun (WGS) entry which is preliminary data.</text>
</comment>
<evidence type="ECO:0000313" key="3">
    <source>
        <dbReference type="EMBL" id="TEW69436.1"/>
    </source>
</evidence>
<protein>
    <recommendedName>
        <fullName evidence="6">DUF4595 domain-containing protein</fullName>
    </recommendedName>
</protein>
<dbReference type="EMBL" id="SNQG01000001">
    <property type="protein sequence ID" value="TEW69436.1"/>
    <property type="molecule type" value="Genomic_DNA"/>
</dbReference>
<dbReference type="OrthoDB" id="747473at2"/>
<gene>
    <name evidence="3" type="ORF">E2R65_04505</name>
    <name evidence="2" type="ORF">GGR35_000085</name>
</gene>
<reference evidence="3 4" key="1">
    <citation type="journal article" date="2016" name="Int. J. Syst. Evol. Microbiol.">
        <title>Proposal of Mucilaginibacter phyllosphaerae sp. nov. isolated from the phyllosphere of Galium album.</title>
        <authorList>
            <person name="Aydogan E.L."/>
            <person name="Busse H.J."/>
            <person name="Moser G."/>
            <person name="Muller C."/>
            <person name="Kampfer P."/>
            <person name="Glaeser S.P."/>
        </authorList>
    </citation>
    <scope>NUCLEOTIDE SEQUENCE [LARGE SCALE GENOMIC DNA]</scope>
    <source>
        <strain evidence="3 4">PP-F2FG21</strain>
    </source>
</reference>
<dbReference type="EMBL" id="JACIEG010000001">
    <property type="protein sequence ID" value="MBB3967499.1"/>
    <property type="molecule type" value="Genomic_DNA"/>
</dbReference>
<sequence length="270" mass="30096">MKKIYLPFALLLLSALLFSCTKKNNPAPKPVPETVAERTCEDHQDYYNNANFTGDFYTAKTVYDKNGNIVERNGDVLSYTDNLITVKGVAIDYQITLSAGLATKIAHDENNYKEIIYDSDGRISVIKDHFYTDVISYSLTYQNGNLTAITRKIESNGIQEQYIIKYLSDTKNALLTDQTDVIYVILNDFIPQKNLGKLSLNAVSKITNTYKSSGALSEDYTDFTYSNNGDKIKVSEVHTGADNALNPSGPIVPNPNKSTATYYELSKICP</sequence>
<feature type="chain" id="PRO_5044616741" description="DUF4595 domain-containing protein" evidence="1">
    <location>
        <begin position="20"/>
        <end position="270"/>
    </location>
</feature>
<evidence type="ECO:0000313" key="4">
    <source>
        <dbReference type="Proteomes" id="UP000297248"/>
    </source>
</evidence>
<dbReference type="Proteomes" id="UP000297248">
    <property type="component" value="Unassembled WGS sequence"/>
</dbReference>
<accession>A0A4Y8AK89</accession>
<reference evidence="3" key="2">
    <citation type="submission" date="2019-03" db="EMBL/GenBank/DDBJ databases">
        <authorList>
            <person name="Yan Y.-Q."/>
            <person name="Du Z.-J."/>
        </authorList>
    </citation>
    <scope>NUCLEOTIDE SEQUENCE</scope>
    <source>
        <strain evidence="3">PP-F2FG21</strain>
    </source>
</reference>
<evidence type="ECO:0000256" key="1">
    <source>
        <dbReference type="SAM" id="SignalP"/>
    </source>
</evidence>
<keyword evidence="5" id="KW-1185">Reference proteome</keyword>
<dbReference type="Proteomes" id="UP000583101">
    <property type="component" value="Unassembled WGS sequence"/>
</dbReference>
<reference evidence="2 5" key="3">
    <citation type="submission" date="2020-08" db="EMBL/GenBank/DDBJ databases">
        <title>Genomic Encyclopedia of Type Strains, Phase IV (KMG-IV): sequencing the most valuable type-strain genomes for metagenomic binning, comparative biology and taxonomic classification.</title>
        <authorList>
            <person name="Goeker M."/>
        </authorList>
    </citation>
    <scope>NUCLEOTIDE SEQUENCE [LARGE SCALE GENOMIC DNA]</scope>
    <source>
        <strain evidence="2 5">DSM 100995</strain>
    </source>
</reference>